<organism evidence="2 3">
    <name type="scientific">Acanthosepion pharaonis</name>
    <name type="common">Pharaoh cuttlefish</name>
    <name type="synonym">Sepia pharaonis</name>
    <dbReference type="NCBI Taxonomy" id="158019"/>
    <lineage>
        <taxon>Eukaryota</taxon>
        <taxon>Metazoa</taxon>
        <taxon>Spiralia</taxon>
        <taxon>Lophotrochozoa</taxon>
        <taxon>Mollusca</taxon>
        <taxon>Cephalopoda</taxon>
        <taxon>Coleoidea</taxon>
        <taxon>Decapodiformes</taxon>
        <taxon>Sepiida</taxon>
        <taxon>Sepiina</taxon>
        <taxon>Sepiidae</taxon>
        <taxon>Acanthosepion</taxon>
    </lineage>
</organism>
<name>A0A812DSB0_ACAPH</name>
<protein>
    <submittedName>
        <fullName evidence="2">Uncharacterized protein</fullName>
    </submittedName>
</protein>
<dbReference type="EMBL" id="CAHIKZ030004081">
    <property type="protein sequence ID" value="CAE1306819.1"/>
    <property type="molecule type" value="Genomic_DNA"/>
</dbReference>
<evidence type="ECO:0000256" key="1">
    <source>
        <dbReference type="SAM" id="SignalP"/>
    </source>
</evidence>
<keyword evidence="1" id="KW-0732">Signal</keyword>
<comment type="caution">
    <text evidence="2">The sequence shown here is derived from an EMBL/GenBank/DDBJ whole genome shotgun (WGS) entry which is preliminary data.</text>
</comment>
<dbReference type="AlphaFoldDB" id="A0A812DSB0"/>
<reference evidence="2" key="1">
    <citation type="submission" date="2021-01" db="EMBL/GenBank/DDBJ databases">
        <authorList>
            <person name="Li R."/>
            <person name="Bekaert M."/>
        </authorList>
    </citation>
    <scope>NUCLEOTIDE SEQUENCE</scope>
    <source>
        <strain evidence="2">Farmed</strain>
    </source>
</reference>
<gene>
    <name evidence="2" type="ORF">SPHA_59039</name>
</gene>
<accession>A0A812DSB0</accession>
<feature type="signal peptide" evidence="1">
    <location>
        <begin position="1"/>
        <end position="17"/>
    </location>
</feature>
<evidence type="ECO:0000313" key="3">
    <source>
        <dbReference type="Proteomes" id="UP000597762"/>
    </source>
</evidence>
<evidence type="ECO:0000313" key="2">
    <source>
        <dbReference type="EMBL" id="CAE1306819.1"/>
    </source>
</evidence>
<sequence>MFSFFNSLHLPVTIVFSSVSLIPLESQATFFALSVSHLIHAPFPCSPYHFCHNVFPFHSLHLPATIVFSSVSHHLIQAPFPCSPHHFCHNVFPFHSLHLPATICPTIFLVVPFSSVSHHLIQAPFPCGPYHFSTVVPPLDPSSFFLVVPTTFATMFSLFHSLHLPATRVFSSVSHHLIQEPFPCSPHHICHNVFPFHSLHLPATIVFSSVSHHLIQAPFPCSPYHFCHNVFLFIPYICLPQLHFPQCPTT</sequence>
<feature type="chain" id="PRO_5032877391" evidence="1">
    <location>
        <begin position="18"/>
        <end position="250"/>
    </location>
</feature>
<dbReference type="Proteomes" id="UP000597762">
    <property type="component" value="Unassembled WGS sequence"/>
</dbReference>
<proteinExistence type="predicted"/>
<keyword evidence="3" id="KW-1185">Reference proteome</keyword>